<dbReference type="AlphaFoldDB" id="A0A556AIH7"/>
<name>A0A556AIH7_9BURK</name>
<organism evidence="3 4">
    <name type="scientific">Verticiella sediminum</name>
    <dbReference type="NCBI Taxonomy" id="1247510"/>
    <lineage>
        <taxon>Bacteria</taxon>
        <taxon>Pseudomonadati</taxon>
        <taxon>Pseudomonadota</taxon>
        <taxon>Betaproteobacteria</taxon>
        <taxon>Burkholderiales</taxon>
        <taxon>Alcaligenaceae</taxon>
        <taxon>Verticiella</taxon>
    </lineage>
</organism>
<evidence type="ECO:0000256" key="1">
    <source>
        <dbReference type="SAM" id="MobiDB-lite"/>
    </source>
</evidence>
<feature type="region of interest" description="Disordered" evidence="1">
    <location>
        <begin position="145"/>
        <end position="204"/>
    </location>
</feature>
<gene>
    <name evidence="3" type="ORF">FOZ76_14880</name>
</gene>
<evidence type="ECO:0000313" key="3">
    <source>
        <dbReference type="EMBL" id="TSH92698.1"/>
    </source>
</evidence>
<dbReference type="OrthoDB" id="7027094at2"/>
<dbReference type="Pfam" id="PF08239">
    <property type="entry name" value="SH3_3"/>
    <property type="match status" value="1"/>
</dbReference>
<dbReference type="Gene3D" id="2.30.30.40">
    <property type="entry name" value="SH3 Domains"/>
    <property type="match status" value="1"/>
</dbReference>
<protein>
    <submittedName>
        <fullName evidence="3">SH3 domain-containing protein</fullName>
    </submittedName>
</protein>
<keyword evidence="4" id="KW-1185">Reference proteome</keyword>
<dbReference type="InterPro" id="IPR003646">
    <property type="entry name" value="SH3-like_bac-type"/>
</dbReference>
<comment type="caution">
    <text evidence="3">The sequence shown here is derived from an EMBL/GenBank/DDBJ whole genome shotgun (WGS) entry which is preliminary data.</text>
</comment>
<dbReference type="Proteomes" id="UP000318405">
    <property type="component" value="Unassembled WGS sequence"/>
</dbReference>
<feature type="compositionally biased region" description="Low complexity" evidence="1">
    <location>
        <begin position="162"/>
        <end position="183"/>
    </location>
</feature>
<evidence type="ECO:0000259" key="2">
    <source>
        <dbReference type="Pfam" id="PF08239"/>
    </source>
</evidence>
<feature type="domain" description="SH3b" evidence="2">
    <location>
        <begin position="91"/>
        <end position="139"/>
    </location>
</feature>
<reference evidence="3 4" key="1">
    <citation type="submission" date="2019-07" db="EMBL/GenBank/DDBJ databases">
        <title>Qingshengfaniella alkalisoli gen. nov., sp. nov., isolated from saline soil.</title>
        <authorList>
            <person name="Xu L."/>
            <person name="Huang X.-X."/>
            <person name="Sun J.-Q."/>
        </authorList>
    </citation>
    <scope>NUCLEOTIDE SEQUENCE [LARGE SCALE GENOMIC DNA]</scope>
    <source>
        <strain evidence="3 4">DSM 27279</strain>
    </source>
</reference>
<dbReference type="EMBL" id="VLTJ01000029">
    <property type="protein sequence ID" value="TSH92698.1"/>
    <property type="molecule type" value="Genomic_DNA"/>
</dbReference>
<sequence length="204" mass="21828">MPEEMLRYVSHGEDQPTTAMSKANLTGSTLVFLFVIGLAIKACGGETATERSSRSSYTAPVQPVAQAYKPTPQPVDPVALHIKKLYVGPQTLNVRTSPNGQVSGSLIHGAAVDVHEERDGWSRVSPSGQRERWVSSAHLCTRQDCSDAPRWRSGPSSPAPSAPARFSSPPASSSYGCPCSSDSNCYGPRGGRYCITSGGNKRYR</sequence>
<accession>A0A556AIH7</accession>
<evidence type="ECO:0000313" key="4">
    <source>
        <dbReference type="Proteomes" id="UP000318405"/>
    </source>
</evidence>
<proteinExistence type="predicted"/>